<feature type="compositionally biased region" description="Basic and acidic residues" evidence="1">
    <location>
        <begin position="1"/>
        <end position="24"/>
    </location>
</feature>
<dbReference type="OrthoDB" id="9814022at2"/>
<dbReference type="EMBL" id="CP002390">
    <property type="protein sequence ID" value="EFE28791.2"/>
    <property type="molecule type" value="Genomic_DNA"/>
</dbReference>
<dbReference type="STRING" id="546269.HMPREF0389_00711"/>
<keyword evidence="3" id="KW-1185">Reference proteome</keyword>
<protein>
    <submittedName>
        <fullName evidence="2">Uncharacterized protein</fullName>
    </submittedName>
</protein>
<evidence type="ECO:0000256" key="1">
    <source>
        <dbReference type="SAM" id="MobiDB-lite"/>
    </source>
</evidence>
<organism evidence="2 3">
    <name type="scientific">Filifactor alocis (strain ATCC 35896 / CCUG 47790 / D40 B5)</name>
    <name type="common">Fusobacterium alocis</name>
    <dbReference type="NCBI Taxonomy" id="546269"/>
    <lineage>
        <taxon>Bacteria</taxon>
        <taxon>Bacillati</taxon>
        <taxon>Bacillota</taxon>
        <taxon>Clostridia</taxon>
        <taxon>Peptostreptococcales</taxon>
        <taxon>Filifactoraceae</taxon>
        <taxon>Filifactor</taxon>
    </lineage>
</organism>
<dbReference type="HOGENOM" id="CLU_569554_0_0_9"/>
<dbReference type="eggNOG" id="ENOG5033VSM">
    <property type="taxonomic scope" value="Bacteria"/>
</dbReference>
<dbReference type="AlphaFoldDB" id="D6GPT8"/>
<proteinExistence type="predicted"/>
<dbReference type="KEGG" id="faa:HMPREF0389_00711"/>
<feature type="region of interest" description="Disordered" evidence="1">
    <location>
        <begin position="1"/>
        <end position="34"/>
    </location>
</feature>
<gene>
    <name evidence="2" type="ordered locus">HMPREF0389_00711</name>
</gene>
<evidence type="ECO:0000313" key="3">
    <source>
        <dbReference type="Proteomes" id="UP000007468"/>
    </source>
</evidence>
<evidence type="ECO:0000313" key="2">
    <source>
        <dbReference type="EMBL" id="EFE28791.2"/>
    </source>
</evidence>
<dbReference type="Proteomes" id="UP000007468">
    <property type="component" value="Chromosome"/>
</dbReference>
<reference evidence="3" key="1">
    <citation type="submission" date="2010-12" db="EMBL/GenBank/DDBJ databases">
        <title>The genome sequence of Filifactor alocis strain ATCC 35896.</title>
        <authorList>
            <consortium name="The Broad Institute Genome Sequencing Platform"/>
            <person name="Ward D."/>
            <person name="Earl A."/>
            <person name="Feldgarden M."/>
            <person name="Young S.K."/>
            <person name="Gargeya S."/>
            <person name="Zeng Q."/>
            <person name="Alvarado L."/>
            <person name="Berlin A."/>
            <person name="Bochicchio J."/>
            <person name="Chapman S.B."/>
            <person name="Chen Z."/>
            <person name="Freedman E."/>
            <person name="Gellesch M."/>
            <person name="Goldberg J."/>
            <person name="Griggs A."/>
            <person name="Gujja S."/>
            <person name="Heilman E."/>
            <person name="Heiman D."/>
            <person name="Howarth C."/>
            <person name="Mehta T."/>
            <person name="Neiman D."/>
            <person name="Pearson M."/>
            <person name="Roberts A."/>
            <person name="Saif S."/>
            <person name="Shea T."/>
            <person name="Shenoy N."/>
            <person name="Sisk P."/>
            <person name="Stolte C."/>
            <person name="Sykes S."/>
            <person name="White J."/>
            <person name="Yandava C."/>
            <person name="Izard J."/>
            <person name="Blanton J.M."/>
            <person name="Baranova O.V."/>
            <person name="Tanner A.C."/>
            <person name="Dewhirst F.E."/>
            <person name="Haas B."/>
            <person name="Nusbaum C."/>
            <person name="Birren B."/>
        </authorList>
    </citation>
    <scope>NUCLEOTIDE SEQUENCE [LARGE SCALE GENOMIC DNA]</scope>
    <source>
        <strain evidence="3">ATCC 35896 / D40 B5</strain>
    </source>
</reference>
<accession>D6GPT8</accession>
<name>D6GPT8_FILAD</name>
<sequence length="479" mass="56588">MKNNDFNKENIVSLDEKRKQKQEEETIEQEMDNSSEVMDRMIDLLFANMDTTIKDELKGMIGSYGMRLGDEEKNQIEKVLDSDELQKMIGEMEIGEDGIPSLKGGGMVNSDEMKKQYDNYRELFQWKNIYKPYTLDKFMSYEELSELAKKMKISCEKPRSKSDLLQEMVPVFPNFLQEELIYYDASRMNWLSKLMYGNGTYHLSQPLTELEENQVDYFERQGFFFRINDNGIKTLVMPKEVQDAMYSVDFTKIEKLSEYNTKLVRYVMGIANVYGVYPVKMATDSLFGYFKDEAYFNTKEKFCMHFEQLMKRSFGNMFLIKSYYSGINVSSQYIYHGTVGFAEQFYHIQQEQQVAYKELDFTELEKKGELQYYEESIHLNRAFEALCSCNRIEETETDSVKYMMYVFSKLEFQPNTVLMYLESMYQMPEGSEYDKLISSLSKISEITEKWMLKGNAMKEDTDKKSDPSKVINVDFWKNH</sequence>
<dbReference type="RefSeq" id="WP_014262712.1">
    <property type="nucleotide sequence ID" value="NC_016630.1"/>
</dbReference>